<dbReference type="Gene3D" id="3.40.630.30">
    <property type="match status" value="1"/>
</dbReference>
<evidence type="ECO:0000313" key="1">
    <source>
        <dbReference type="EMBL" id="ADJ28652.1"/>
    </source>
</evidence>
<dbReference type="STRING" id="105559.Nwat_1791"/>
<dbReference type="AlphaFoldDB" id="D8K6X5"/>
<protein>
    <recommendedName>
        <fullName evidence="3">PEP-CTERM/exosortase system-associated acyltransferase</fullName>
    </recommendedName>
</protein>
<accession>D8K6X5</accession>
<proteinExistence type="predicted"/>
<name>D8K6X5_NITWC</name>
<dbReference type="InterPro" id="IPR022484">
    <property type="entry name" value="PEP-CTERM/exosrtase_acylTfrase"/>
</dbReference>
<dbReference type="SUPFAM" id="SSF55729">
    <property type="entry name" value="Acyl-CoA N-acyltransferases (Nat)"/>
    <property type="match status" value="1"/>
</dbReference>
<reference evidence="1 2" key="1">
    <citation type="submission" date="2010-06" db="EMBL/GenBank/DDBJ databases">
        <title>Complete sequence of chromosome of Nitrosococcus watsoni C-113.</title>
        <authorList>
            <consortium name="US DOE Joint Genome Institute"/>
            <person name="Lucas S."/>
            <person name="Copeland A."/>
            <person name="Lapidus A."/>
            <person name="Cheng J.-F."/>
            <person name="Bruce D."/>
            <person name="Goodwin L."/>
            <person name="Pitluck S."/>
            <person name="Malfatti S.A."/>
            <person name="Chain P.S.G."/>
            <person name="Land M."/>
            <person name="Hauser L."/>
            <person name="Kyrpides N."/>
            <person name="Ivanova N."/>
            <person name="Cambell M.A."/>
            <person name="Heidelberg J.F."/>
            <person name="Klotz M.G."/>
            <person name="Woyke T."/>
        </authorList>
    </citation>
    <scope>NUCLEOTIDE SEQUENCE [LARGE SCALE GENOMIC DNA]</scope>
    <source>
        <strain evidence="1 2">C-113</strain>
    </source>
</reference>
<dbReference type="EMBL" id="CP002086">
    <property type="protein sequence ID" value="ADJ28652.1"/>
    <property type="molecule type" value="Genomic_DNA"/>
</dbReference>
<keyword evidence="2" id="KW-1185">Reference proteome</keyword>
<dbReference type="eggNOG" id="COG3916">
    <property type="taxonomic scope" value="Bacteria"/>
</dbReference>
<organism evidence="1 2">
    <name type="scientific">Nitrosococcus watsoni (strain C-113)</name>
    <dbReference type="NCBI Taxonomy" id="105559"/>
    <lineage>
        <taxon>Bacteria</taxon>
        <taxon>Pseudomonadati</taxon>
        <taxon>Pseudomonadota</taxon>
        <taxon>Gammaproteobacteria</taxon>
        <taxon>Chromatiales</taxon>
        <taxon>Chromatiaceae</taxon>
        <taxon>Nitrosococcus</taxon>
    </lineage>
</organism>
<sequence length="301" mass="33721">MAIPFFSLATCNYSSNNNSELLLTHNLFSQYFEVIEANSASLLNEVFALRYQVYCLENSFEKASCFLNKKEKDIFDDHSLHVLIRHRATGEAVATVRLVLPNSSNPGNQLPIETCCTSLMTATQADVNSSSTHLPAEISRFAVSKNARQRIIDIPPIEAGRLGRIKGGHSHWTRLLYSHLTLELVAAAIQLSHKHGITHWYSLATSALIRALKRFGLQITPFSPPIEHRGKRYPCLDDLKTLLAGVYQEYPDAWNILTSEGIFWPESGCKPSENKNRYSVPHTAIAPWQMPPLELAADAYV</sequence>
<dbReference type="InterPro" id="IPR016181">
    <property type="entry name" value="Acyl_CoA_acyltransferase"/>
</dbReference>
<dbReference type="NCBIfam" id="TIGR03694">
    <property type="entry name" value="exosort_acyl"/>
    <property type="match status" value="1"/>
</dbReference>
<dbReference type="OrthoDB" id="582214at2"/>
<gene>
    <name evidence="1" type="ordered locus">Nwat_1791</name>
</gene>
<evidence type="ECO:0008006" key="3">
    <source>
        <dbReference type="Google" id="ProtNLM"/>
    </source>
</evidence>
<dbReference type="Pfam" id="PF13444">
    <property type="entry name" value="Acetyltransf_5"/>
    <property type="match status" value="1"/>
</dbReference>
<dbReference type="RefSeq" id="WP_013220744.1">
    <property type="nucleotide sequence ID" value="NC_014315.1"/>
</dbReference>
<dbReference type="KEGG" id="nwa:Nwat_1791"/>
<dbReference type="HOGENOM" id="CLU_072758_0_0_6"/>
<evidence type="ECO:0000313" key="2">
    <source>
        <dbReference type="Proteomes" id="UP000000393"/>
    </source>
</evidence>
<dbReference type="Proteomes" id="UP000000393">
    <property type="component" value="Chromosome"/>
</dbReference>